<dbReference type="EMBL" id="AP023361">
    <property type="protein sequence ID" value="BCJ90576.1"/>
    <property type="molecule type" value="Genomic_DNA"/>
</dbReference>
<evidence type="ECO:0000256" key="1">
    <source>
        <dbReference type="ARBA" id="ARBA00004196"/>
    </source>
</evidence>
<dbReference type="InterPro" id="IPR051313">
    <property type="entry name" value="Bact_iron-sidero_bind"/>
</dbReference>
<feature type="chain" id="PRO_5028191865" evidence="6">
    <location>
        <begin position="27"/>
        <end position="310"/>
    </location>
</feature>
<dbReference type="PANTHER" id="PTHR30532:SF1">
    <property type="entry name" value="IRON(3+)-HYDROXAMATE-BINDING PROTEIN FHUD"/>
    <property type="match status" value="1"/>
</dbReference>
<comment type="similarity">
    <text evidence="2">Belongs to the bacterial solute-binding protein 8 family.</text>
</comment>
<evidence type="ECO:0000256" key="4">
    <source>
        <dbReference type="ARBA" id="ARBA00022496"/>
    </source>
</evidence>
<dbReference type="KEGG" id="tso:IZ6_13110"/>
<dbReference type="CDD" id="cd01146">
    <property type="entry name" value="FhuD"/>
    <property type="match status" value="1"/>
</dbReference>
<evidence type="ECO:0000313" key="9">
    <source>
        <dbReference type="Proteomes" id="UP000515317"/>
    </source>
</evidence>
<dbReference type="GO" id="GO:0030288">
    <property type="term" value="C:outer membrane-bounded periplasmic space"/>
    <property type="evidence" value="ECO:0007669"/>
    <property type="project" value="TreeGrafter"/>
</dbReference>
<dbReference type="PROSITE" id="PS50983">
    <property type="entry name" value="FE_B12_PBP"/>
    <property type="match status" value="1"/>
</dbReference>
<gene>
    <name evidence="8" type="ORF">IZ6_13110</name>
</gene>
<dbReference type="Pfam" id="PF01497">
    <property type="entry name" value="Peripla_BP_2"/>
    <property type="match status" value="1"/>
</dbReference>
<dbReference type="GO" id="GO:1901678">
    <property type="term" value="P:iron coordination entity transport"/>
    <property type="evidence" value="ECO:0007669"/>
    <property type="project" value="UniProtKB-ARBA"/>
</dbReference>
<proteinExistence type="inferred from homology"/>
<organism evidence="8 9">
    <name type="scientific">Terrihabitans soli</name>
    <dbReference type="NCBI Taxonomy" id="708113"/>
    <lineage>
        <taxon>Bacteria</taxon>
        <taxon>Pseudomonadati</taxon>
        <taxon>Pseudomonadota</taxon>
        <taxon>Alphaproteobacteria</taxon>
        <taxon>Hyphomicrobiales</taxon>
        <taxon>Terrihabitans</taxon>
    </lineage>
</organism>
<evidence type="ECO:0000256" key="2">
    <source>
        <dbReference type="ARBA" id="ARBA00008814"/>
    </source>
</evidence>
<evidence type="ECO:0000256" key="5">
    <source>
        <dbReference type="ARBA" id="ARBA00022729"/>
    </source>
</evidence>
<dbReference type="Gene3D" id="3.40.50.1980">
    <property type="entry name" value="Nitrogenase molybdenum iron protein domain"/>
    <property type="match status" value="2"/>
</dbReference>
<dbReference type="Proteomes" id="UP000515317">
    <property type="component" value="Chromosome"/>
</dbReference>
<evidence type="ECO:0000256" key="6">
    <source>
        <dbReference type="SAM" id="SignalP"/>
    </source>
</evidence>
<sequence>MLIERAMKQIALAVLAFLLAAPAVSACEGRLVDSKFVLHTPLCVPKEPKRIAVIDPTFSLGMSLELGLPVVAAPLFKMSDPVLKARAQEKSIIDLGSYLEPSIEMLIGAKPDLIIGSGLADAYYPMLSQIAPTLLYNARDWRDIFSTIADATGQGARKTDFFAPYDARVASIRARMPNTRVSVLRITSWDFQVYTDGPDAYAPFEVLQDAGVRRSAYETVTDDTGLKRPDWEALSNLDGDVLLYIIGGGNNSDTSGRHEEVTGNPLWKMLPAVKAGRVYRVDAGTWMEFSGLASANRVLDDIERYILKTQ</sequence>
<dbReference type="AlphaFoldDB" id="A0A6S6QMH7"/>
<feature type="signal peptide" evidence="6">
    <location>
        <begin position="1"/>
        <end position="26"/>
    </location>
</feature>
<keyword evidence="4" id="KW-0406">Ion transport</keyword>
<evidence type="ECO:0000259" key="7">
    <source>
        <dbReference type="PROSITE" id="PS50983"/>
    </source>
</evidence>
<keyword evidence="5 6" id="KW-0732">Signal</keyword>
<evidence type="ECO:0000256" key="3">
    <source>
        <dbReference type="ARBA" id="ARBA00022448"/>
    </source>
</evidence>
<dbReference type="PANTHER" id="PTHR30532">
    <property type="entry name" value="IRON III DICITRATE-BINDING PERIPLASMIC PROTEIN"/>
    <property type="match status" value="1"/>
</dbReference>
<evidence type="ECO:0000313" key="8">
    <source>
        <dbReference type="EMBL" id="BCJ90576.1"/>
    </source>
</evidence>
<reference evidence="8 9" key="1">
    <citation type="submission" date="2020-08" db="EMBL/GenBank/DDBJ databases">
        <title>Genome sequence of Rhizobiales bacterium strain IZ6.</title>
        <authorList>
            <person name="Nakai R."/>
            <person name="Naganuma T."/>
        </authorList>
    </citation>
    <scope>NUCLEOTIDE SEQUENCE [LARGE SCALE GENOMIC DNA]</scope>
    <source>
        <strain evidence="8 9">IZ6</strain>
    </source>
</reference>
<feature type="domain" description="Fe/B12 periplasmic-binding" evidence="7">
    <location>
        <begin position="49"/>
        <end position="310"/>
    </location>
</feature>
<comment type="subcellular location">
    <subcellularLocation>
        <location evidence="1">Cell envelope</location>
    </subcellularLocation>
</comment>
<protein>
    <submittedName>
        <fullName evidence="8">ABC transporter substrate-binding protein</fullName>
    </submittedName>
</protein>
<keyword evidence="4" id="KW-0408">Iron</keyword>
<dbReference type="InterPro" id="IPR002491">
    <property type="entry name" value="ABC_transptr_periplasmic_BD"/>
</dbReference>
<keyword evidence="3" id="KW-0813">Transport</keyword>
<accession>A0A6S6QMH7</accession>
<dbReference type="PROSITE" id="PS51257">
    <property type="entry name" value="PROKAR_LIPOPROTEIN"/>
    <property type="match status" value="1"/>
</dbReference>
<keyword evidence="4" id="KW-0410">Iron transport</keyword>
<dbReference type="SUPFAM" id="SSF53807">
    <property type="entry name" value="Helical backbone' metal receptor"/>
    <property type="match status" value="1"/>
</dbReference>
<name>A0A6S6QMH7_9HYPH</name>
<keyword evidence="9" id="KW-1185">Reference proteome</keyword>